<feature type="transmembrane region" description="Helical" evidence="6">
    <location>
        <begin position="232"/>
        <end position="255"/>
    </location>
</feature>
<dbReference type="GO" id="GO:0005886">
    <property type="term" value="C:plasma membrane"/>
    <property type="evidence" value="ECO:0007669"/>
    <property type="project" value="UniProtKB-SubCell"/>
</dbReference>
<evidence type="ECO:0000256" key="3">
    <source>
        <dbReference type="ARBA" id="ARBA00022692"/>
    </source>
</evidence>
<dbReference type="Proteomes" id="UP000271700">
    <property type="component" value="Unassembled WGS sequence"/>
</dbReference>
<evidence type="ECO:0000256" key="5">
    <source>
        <dbReference type="ARBA" id="ARBA00023136"/>
    </source>
</evidence>
<feature type="transmembrane region" description="Helical" evidence="6">
    <location>
        <begin position="167"/>
        <end position="187"/>
    </location>
</feature>
<keyword evidence="9" id="KW-1185">Reference proteome</keyword>
<dbReference type="EMBL" id="RCCT01000007">
    <property type="protein sequence ID" value="RLJ99948.1"/>
    <property type="molecule type" value="Genomic_DNA"/>
</dbReference>
<comment type="subcellular location">
    <subcellularLocation>
        <location evidence="1">Cell membrane</location>
        <topology evidence="1">Multi-pass membrane protein</topology>
    </subcellularLocation>
</comment>
<evidence type="ECO:0000256" key="2">
    <source>
        <dbReference type="ARBA" id="ARBA00022475"/>
    </source>
</evidence>
<dbReference type="STRING" id="981384.GCA_000192475_03707"/>
<proteinExistence type="predicted"/>
<protein>
    <submittedName>
        <fullName evidence="8">EamA-like transporter family protein</fullName>
    </submittedName>
</protein>
<evidence type="ECO:0000259" key="7">
    <source>
        <dbReference type="Pfam" id="PF00892"/>
    </source>
</evidence>
<evidence type="ECO:0000313" key="8">
    <source>
        <dbReference type="EMBL" id="RLJ99948.1"/>
    </source>
</evidence>
<feature type="transmembrane region" description="Helical" evidence="6">
    <location>
        <begin position="140"/>
        <end position="161"/>
    </location>
</feature>
<dbReference type="SUPFAM" id="SSF103481">
    <property type="entry name" value="Multidrug resistance efflux transporter EmrE"/>
    <property type="match status" value="2"/>
</dbReference>
<feature type="transmembrane region" description="Helical" evidence="6">
    <location>
        <begin position="199"/>
        <end position="220"/>
    </location>
</feature>
<dbReference type="Pfam" id="PF00892">
    <property type="entry name" value="EamA"/>
    <property type="match status" value="2"/>
</dbReference>
<dbReference type="InterPro" id="IPR037185">
    <property type="entry name" value="EmrE-like"/>
</dbReference>
<keyword evidence="5 6" id="KW-0472">Membrane</keyword>
<evidence type="ECO:0000313" key="9">
    <source>
        <dbReference type="Proteomes" id="UP000271700"/>
    </source>
</evidence>
<feature type="transmembrane region" description="Helical" evidence="6">
    <location>
        <begin position="262"/>
        <end position="283"/>
    </location>
</feature>
<dbReference type="AlphaFoldDB" id="A0A497YV45"/>
<feature type="transmembrane region" description="Helical" evidence="6">
    <location>
        <begin position="289"/>
        <end position="305"/>
    </location>
</feature>
<evidence type="ECO:0000256" key="6">
    <source>
        <dbReference type="SAM" id="Phobius"/>
    </source>
</evidence>
<keyword evidence="2" id="KW-1003">Cell membrane</keyword>
<feature type="transmembrane region" description="Helical" evidence="6">
    <location>
        <begin position="113"/>
        <end position="133"/>
    </location>
</feature>
<dbReference type="InterPro" id="IPR051258">
    <property type="entry name" value="Diverse_Substrate_Transporter"/>
</dbReference>
<feature type="domain" description="EamA" evidence="7">
    <location>
        <begin position="25"/>
        <end position="155"/>
    </location>
</feature>
<reference evidence="8 9" key="1">
    <citation type="submission" date="2018-10" db="EMBL/GenBank/DDBJ databases">
        <title>Genomic Encyclopedia of Archaeal and Bacterial Type Strains, Phase II (KMG-II): from individual species to whole genera.</title>
        <authorList>
            <person name="Goeker M."/>
        </authorList>
    </citation>
    <scope>NUCLEOTIDE SEQUENCE [LARGE SCALE GENOMIC DNA]</scope>
    <source>
        <strain evidence="8 9">DSM 29317</strain>
    </source>
</reference>
<dbReference type="PANTHER" id="PTHR42920">
    <property type="entry name" value="OS03G0707200 PROTEIN-RELATED"/>
    <property type="match status" value="1"/>
</dbReference>
<evidence type="ECO:0000256" key="4">
    <source>
        <dbReference type="ARBA" id="ARBA00022989"/>
    </source>
</evidence>
<accession>A0A497YV45</accession>
<organism evidence="8 9">
    <name type="scientific">Ruegeria conchae</name>
    <dbReference type="NCBI Taxonomy" id="981384"/>
    <lineage>
        <taxon>Bacteria</taxon>
        <taxon>Pseudomonadati</taxon>
        <taxon>Pseudomonadota</taxon>
        <taxon>Alphaproteobacteria</taxon>
        <taxon>Rhodobacterales</taxon>
        <taxon>Roseobacteraceae</taxon>
        <taxon>Ruegeria</taxon>
    </lineage>
</organism>
<keyword evidence="3 6" id="KW-0812">Transmembrane</keyword>
<sequence>MAMSPEPARGNTFAVSDNSQAAFTGNTLAVASMLTWAAGFPAAEVLLQTWPPIALFAARMMLAVLVMVPIWILLDGPARVLRARWGHAFFVGGLGIGSGMFLILVAQKLTDPVTVAIIASCAPLIATLLELAAGTRRLRWKFALGMGISIIGGLIATSAVAPAQLGIGAVCAVVSTALFCWASMATARDFPELTQLGRCTITLVGGLLTAVVLLPVAGFLGFEVMPTPSVDAAQMGMLVFYALFSLGLSQFFFIASVGKLGVALASFHINIAPFYVMVIMMALGEEWNWTRALGAAIVALAVVLAQDRKPRPVQSSSAAEAISGKN</sequence>
<dbReference type="InterPro" id="IPR000620">
    <property type="entry name" value="EamA_dom"/>
</dbReference>
<dbReference type="PANTHER" id="PTHR42920:SF5">
    <property type="entry name" value="EAMA DOMAIN-CONTAINING PROTEIN"/>
    <property type="match status" value="1"/>
</dbReference>
<feature type="domain" description="EamA" evidence="7">
    <location>
        <begin position="174"/>
        <end position="304"/>
    </location>
</feature>
<keyword evidence="4 6" id="KW-1133">Transmembrane helix</keyword>
<gene>
    <name evidence="8" type="ORF">CLV75_3871</name>
</gene>
<evidence type="ECO:0000256" key="1">
    <source>
        <dbReference type="ARBA" id="ARBA00004651"/>
    </source>
</evidence>
<name>A0A497YV45_9RHOB</name>
<comment type="caution">
    <text evidence="8">The sequence shown here is derived from an EMBL/GenBank/DDBJ whole genome shotgun (WGS) entry which is preliminary data.</text>
</comment>
<feature type="transmembrane region" description="Helical" evidence="6">
    <location>
        <begin position="86"/>
        <end position="107"/>
    </location>
</feature>
<feature type="transmembrane region" description="Helical" evidence="6">
    <location>
        <begin position="53"/>
        <end position="74"/>
    </location>
</feature>
<feature type="transmembrane region" description="Helical" evidence="6">
    <location>
        <begin position="21"/>
        <end position="41"/>
    </location>
</feature>